<dbReference type="Proteomes" id="UP000053825">
    <property type="component" value="Unassembled WGS sequence"/>
</dbReference>
<organism evidence="1 2">
    <name type="scientific">Habropoda laboriosa</name>
    <dbReference type="NCBI Taxonomy" id="597456"/>
    <lineage>
        <taxon>Eukaryota</taxon>
        <taxon>Metazoa</taxon>
        <taxon>Ecdysozoa</taxon>
        <taxon>Arthropoda</taxon>
        <taxon>Hexapoda</taxon>
        <taxon>Insecta</taxon>
        <taxon>Pterygota</taxon>
        <taxon>Neoptera</taxon>
        <taxon>Endopterygota</taxon>
        <taxon>Hymenoptera</taxon>
        <taxon>Apocrita</taxon>
        <taxon>Aculeata</taxon>
        <taxon>Apoidea</taxon>
        <taxon>Anthophila</taxon>
        <taxon>Apidae</taxon>
        <taxon>Habropoda</taxon>
    </lineage>
</organism>
<gene>
    <name evidence="1" type="ORF">WH47_04076</name>
</gene>
<proteinExistence type="predicted"/>
<evidence type="ECO:0000313" key="2">
    <source>
        <dbReference type="Proteomes" id="UP000053825"/>
    </source>
</evidence>
<name>A0A0L7QUK4_9HYME</name>
<sequence>MKIHTTTQIDRNYSKIIKESIREKRNRIRQQKGIKLSFRARSSRSGLCLCMSFYYPYILMCIYV</sequence>
<dbReference type="AlphaFoldDB" id="A0A0L7QUK4"/>
<keyword evidence="2" id="KW-1185">Reference proteome</keyword>
<dbReference type="EMBL" id="KQ414735">
    <property type="protein sequence ID" value="KOC62318.1"/>
    <property type="molecule type" value="Genomic_DNA"/>
</dbReference>
<protein>
    <submittedName>
        <fullName evidence="1">Uncharacterized protein</fullName>
    </submittedName>
</protein>
<accession>A0A0L7QUK4</accession>
<reference evidence="1 2" key="1">
    <citation type="submission" date="2015-07" db="EMBL/GenBank/DDBJ databases">
        <title>The genome of Habropoda laboriosa.</title>
        <authorList>
            <person name="Pan H."/>
            <person name="Kapheim K."/>
        </authorList>
    </citation>
    <scope>NUCLEOTIDE SEQUENCE [LARGE SCALE GENOMIC DNA]</scope>
    <source>
        <strain evidence="1">0110345459</strain>
    </source>
</reference>
<evidence type="ECO:0000313" key="1">
    <source>
        <dbReference type="EMBL" id="KOC62318.1"/>
    </source>
</evidence>